<accession>A0ACD3AG27</accession>
<keyword evidence="2" id="KW-1185">Reference proteome</keyword>
<name>A0ACD3AG27_9AGAR</name>
<evidence type="ECO:0000313" key="1">
    <source>
        <dbReference type="EMBL" id="TFK64496.1"/>
    </source>
</evidence>
<dbReference type="Proteomes" id="UP000308600">
    <property type="component" value="Unassembled WGS sequence"/>
</dbReference>
<gene>
    <name evidence="1" type="ORF">BDN72DRAFT_901507</name>
</gene>
<proteinExistence type="predicted"/>
<reference evidence="1 2" key="1">
    <citation type="journal article" date="2019" name="Nat. Ecol. Evol.">
        <title>Megaphylogeny resolves global patterns of mushroom evolution.</title>
        <authorList>
            <person name="Varga T."/>
            <person name="Krizsan K."/>
            <person name="Foldi C."/>
            <person name="Dima B."/>
            <person name="Sanchez-Garcia M."/>
            <person name="Sanchez-Ramirez S."/>
            <person name="Szollosi G.J."/>
            <person name="Szarkandi J.G."/>
            <person name="Papp V."/>
            <person name="Albert L."/>
            <person name="Andreopoulos W."/>
            <person name="Angelini C."/>
            <person name="Antonin V."/>
            <person name="Barry K.W."/>
            <person name="Bougher N.L."/>
            <person name="Buchanan P."/>
            <person name="Buyck B."/>
            <person name="Bense V."/>
            <person name="Catcheside P."/>
            <person name="Chovatia M."/>
            <person name="Cooper J."/>
            <person name="Damon W."/>
            <person name="Desjardin D."/>
            <person name="Finy P."/>
            <person name="Geml J."/>
            <person name="Haridas S."/>
            <person name="Hughes K."/>
            <person name="Justo A."/>
            <person name="Karasinski D."/>
            <person name="Kautmanova I."/>
            <person name="Kiss B."/>
            <person name="Kocsube S."/>
            <person name="Kotiranta H."/>
            <person name="LaButti K.M."/>
            <person name="Lechner B.E."/>
            <person name="Liimatainen K."/>
            <person name="Lipzen A."/>
            <person name="Lukacs Z."/>
            <person name="Mihaltcheva S."/>
            <person name="Morgado L.N."/>
            <person name="Niskanen T."/>
            <person name="Noordeloos M.E."/>
            <person name="Ohm R.A."/>
            <person name="Ortiz-Santana B."/>
            <person name="Ovrebo C."/>
            <person name="Racz N."/>
            <person name="Riley R."/>
            <person name="Savchenko A."/>
            <person name="Shiryaev A."/>
            <person name="Soop K."/>
            <person name="Spirin V."/>
            <person name="Szebenyi C."/>
            <person name="Tomsovsky M."/>
            <person name="Tulloss R.E."/>
            <person name="Uehling J."/>
            <person name="Grigoriev I.V."/>
            <person name="Vagvolgyi C."/>
            <person name="Papp T."/>
            <person name="Martin F.M."/>
            <person name="Miettinen O."/>
            <person name="Hibbett D.S."/>
            <person name="Nagy L.G."/>
        </authorList>
    </citation>
    <scope>NUCLEOTIDE SEQUENCE [LARGE SCALE GENOMIC DNA]</scope>
    <source>
        <strain evidence="1 2">NL-1719</strain>
    </source>
</reference>
<evidence type="ECO:0000313" key="2">
    <source>
        <dbReference type="Proteomes" id="UP000308600"/>
    </source>
</evidence>
<sequence length="188" mass="19429">MFSKLVIACFCLSAVLPAFASPTPYTPPTYSSGENYDVDNGYTGTGDDDTNSGYPVTDSYIPATPNLVDDDYLPVDSYIPVDTYNPPTDDNTYPTTSHPAGGDIVTNQCNIGTVQCCDTIQTADGQDVTGLLGALLGAGLGSFTDLMGASCNPIDVIGAGGDFCSTQPVCCTDNDLESLASTGCTPTI</sequence>
<protein>
    <submittedName>
        <fullName evidence="1">Uncharacterized protein</fullName>
    </submittedName>
</protein>
<dbReference type="EMBL" id="ML208472">
    <property type="protein sequence ID" value="TFK64496.1"/>
    <property type="molecule type" value="Genomic_DNA"/>
</dbReference>
<organism evidence="1 2">
    <name type="scientific">Pluteus cervinus</name>
    <dbReference type="NCBI Taxonomy" id="181527"/>
    <lineage>
        <taxon>Eukaryota</taxon>
        <taxon>Fungi</taxon>
        <taxon>Dikarya</taxon>
        <taxon>Basidiomycota</taxon>
        <taxon>Agaricomycotina</taxon>
        <taxon>Agaricomycetes</taxon>
        <taxon>Agaricomycetidae</taxon>
        <taxon>Agaricales</taxon>
        <taxon>Pluteineae</taxon>
        <taxon>Pluteaceae</taxon>
        <taxon>Pluteus</taxon>
    </lineage>
</organism>